<evidence type="ECO:0000313" key="1">
    <source>
        <dbReference type="EMBL" id="SJL07106.1"/>
    </source>
</evidence>
<organism evidence="1 2">
    <name type="scientific">Armillaria ostoyae</name>
    <name type="common">Armillaria root rot fungus</name>
    <dbReference type="NCBI Taxonomy" id="47428"/>
    <lineage>
        <taxon>Eukaryota</taxon>
        <taxon>Fungi</taxon>
        <taxon>Dikarya</taxon>
        <taxon>Basidiomycota</taxon>
        <taxon>Agaricomycotina</taxon>
        <taxon>Agaricomycetes</taxon>
        <taxon>Agaricomycetidae</taxon>
        <taxon>Agaricales</taxon>
        <taxon>Marasmiineae</taxon>
        <taxon>Physalacriaceae</taxon>
        <taxon>Armillaria</taxon>
    </lineage>
</organism>
<proteinExistence type="predicted"/>
<dbReference type="EMBL" id="FUEG01000007">
    <property type="protein sequence ID" value="SJL07106.1"/>
    <property type="molecule type" value="Genomic_DNA"/>
</dbReference>
<dbReference type="Proteomes" id="UP000219338">
    <property type="component" value="Unassembled WGS sequence"/>
</dbReference>
<sequence length="48" mass="5308">MADYSCEHEGVASCSSPALVQFLDQLLRVYAQYFGPSQEISIENTPLV</sequence>
<name>A0A284RED0_ARMOS</name>
<keyword evidence="2" id="KW-1185">Reference proteome</keyword>
<gene>
    <name evidence="1" type="ORF">ARMOST_10449</name>
</gene>
<dbReference type="AlphaFoldDB" id="A0A284RED0"/>
<reference evidence="2" key="1">
    <citation type="journal article" date="2017" name="Nat. Ecol. Evol.">
        <title>Genome expansion and lineage-specific genetic innovations in the forest pathogenic fungi Armillaria.</title>
        <authorList>
            <person name="Sipos G."/>
            <person name="Prasanna A.N."/>
            <person name="Walter M.C."/>
            <person name="O'Connor E."/>
            <person name="Balint B."/>
            <person name="Krizsan K."/>
            <person name="Kiss B."/>
            <person name="Hess J."/>
            <person name="Varga T."/>
            <person name="Slot J."/>
            <person name="Riley R."/>
            <person name="Boka B."/>
            <person name="Rigling D."/>
            <person name="Barry K."/>
            <person name="Lee J."/>
            <person name="Mihaltcheva S."/>
            <person name="LaButti K."/>
            <person name="Lipzen A."/>
            <person name="Waldron R."/>
            <person name="Moloney N.M."/>
            <person name="Sperisen C."/>
            <person name="Kredics L."/>
            <person name="Vagvoelgyi C."/>
            <person name="Patrignani A."/>
            <person name="Fitzpatrick D."/>
            <person name="Nagy I."/>
            <person name="Doyle S."/>
            <person name="Anderson J.B."/>
            <person name="Grigoriev I.V."/>
            <person name="Gueldener U."/>
            <person name="Muensterkoetter M."/>
            <person name="Nagy L.G."/>
        </authorList>
    </citation>
    <scope>NUCLEOTIDE SEQUENCE [LARGE SCALE GENOMIC DNA]</scope>
    <source>
        <strain evidence="2">C18/9</strain>
    </source>
</reference>
<evidence type="ECO:0000313" key="2">
    <source>
        <dbReference type="Proteomes" id="UP000219338"/>
    </source>
</evidence>
<accession>A0A284RED0</accession>
<protein>
    <submittedName>
        <fullName evidence="1">Uncharacterized protein</fullName>
    </submittedName>
</protein>